<accession>A0ABR3EVP2</accession>
<gene>
    <name evidence="3" type="ORF">V5O48_015014</name>
</gene>
<comment type="caution">
    <text evidence="3">The sequence shown here is derived from an EMBL/GenBank/DDBJ whole genome shotgun (WGS) entry which is preliminary data.</text>
</comment>
<dbReference type="Pfam" id="PF12622">
    <property type="entry name" value="NpwBP"/>
    <property type="match status" value="1"/>
</dbReference>
<feature type="region of interest" description="Disordered" evidence="1">
    <location>
        <begin position="78"/>
        <end position="109"/>
    </location>
</feature>
<dbReference type="Proteomes" id="UP001465976">
    <property type="component" value="Unassembled WGS sequence"/>
</dbReference>
<dbReference type="EMBL" id="JBAHYK010001713">
    <property type="protein sequence ID" value="KAL0566978.1"/>
    <property type="molecule type" value="Genomic_DNA"/>
</dbReference>
<evidence type="ECO:0000259" key="2">
    <source>
        <dbReference type="Pfam" id="PF09429"/>
    </source>
</evidence>
<dbReference type="InterPro" id="IPR019007">
    <property type="entry name" value="Wbp11/ELF5/Saf1_N"/>
</dbReference>
<feature type="compositionally biased region" description="Acidic residues" evidence="1">
    <location>
        <begin position="186"/>
        <end position="198"/>
    </location>
</feature>
<evidence type="ECO:0000313" key="4">
    <source>
        <dbReference type="Proteomes" id="UP001465976"/>
    </source>
</evidence>
<reference evidence="3 4" key="1">
    <citation type="submission" date="2024-02" db="EMBL/GenBank/DDBJ databases">
        <title>A draft genome for the cacao thread blight pathogen Marasmius crinis-equi.</title>
        <authorList>
            <person name="Cohen S.P."/>
            <person name="Baruah I.K."/>
            <person name="Amoako-Attah I."/>
            <person name="Bukari Y."/>
            <person name="Meinhardt L.W."/>
            <person name="Bailey B.A."/>
        </authorList>
    </citation>
    <scope>NUCLEOTIDE SEQUENCE [LARGE SCALE GENOMIC DNA]</scope>
    <source>
        <strain evidence="3 4">GH-76</strain>
    </source>
</reference>
<feature type="region of interest" description="Disordered" evidence="1">
    <location>
        <begin position="1"/>
        <end position="27"/>
    </location>
</feature>
<sequence length="510" mass="54709">MAKGKNLNPADAFRKAQRKKELKKASSIEPRDFALVKKDTSDLQDEIEKLEGLEKPSADEANRLKSLKTELDSINQKKEEYVKEHPEQRRLVFRGRRGKNEGGEKAEEEVIVPKKRNMFKKNGLPRHPERSIYYDPVMNPYGVAPPGMPYMERPLLPGEVDSEAEESEGDDDDIPMPEGPPPGIPDTEELVEDDDDIPMPEGLPPGEEAAEGNEIDHPFSNRLKLTGTVTDDEDIPLPPDDVESGPPLPSNPPPIGLPPPPLPPGFMTGLPPPPPGFPGGVPPPPPGFPNTNMPPPPPGFSTSVPPPPPGGPSGFPPFPPSFPPGFNPPFPPPGFQTMPTAPPGFYPRQKSASAMQDPLSSIPHQTFQAHRASKLAPHPSLPAKPNLDPSGSTAAAPSSATISAEPELRDFKKEATAFVPTALKRKRAAGSSRVNAAPGVESTDGDQPEEPAVGPARPDLLSAIQSQFGVPSAAPTEPPGKKAKVEDAKPKKKDDYDKFMEEIGDILGPS</sequence>
<feature type="compositionally biased region" description="Acidic residues" evidence="1">
    <location>
        <begin position="160"/>
        <end position="175"/>
    </location>
</feature>
<feature type="region of interest" description="Disordered" evidence="1">
    <location>
        <begin position="145"/>
        <end position="410"/>
    </location>
</feature>
<dbReference type="Pfam" id="PF09429">
    <property type="entry name" value="Wbp11"/>
    <property type="match status" value="1"/>
</dbReference>
<feature type="compositionally biased region" description="Basic and acidic residues" evidence="1">
    <location>
        <begin position="479"/>
        <end position="501"/>
    </location>
</feature>
<keyword evidence="4" id="KW-1185">Reference proteome</keyword>
<evidence type="ECO:0000313" key="3">
    <source>
        <dbReference type="EMBL" id="KAL0566978.1"/>
    </source>
</evidence>
<feature type="compositionally biased region" description="Polar residues" evidence="1">
    <location>
        <begin position="350"/>
        <end position="368"/>
    </location>
</feature>
<feature type="compositionally biased region" description="Acidic residues" evidence="1">
    <location>
        <begin position="230"/>
        <end position="243"/>
    </location>
</feature>
<feature type="region of interest" description="Disordered" evidence="1">
    <location>
        <begin position="422"/>
        <end position="510"/>
    </location>
</feature>
<evidence type="ECO:0000256" key="1">
    <source>
        <dbReference type="SAM" id="MobiDB-lite"/>
    </source>
</evidence>
<protein>
    <recommendedName>
        <fullName evidence="2">Wbp11/ELF5/Saf1 N-terminal domain-containing protein</fullName>
    </recommendedName>
</protein>
<feature type="domain" description="Wbp11/ELF5/Saf1 N-terminal" evidence="2">
    <location>
        <begin position="4"/>
        <end position="75"/>
    </location>
</feature>
<feature type="compositionally biased region" description="Low complexity" evidence="1">
    <location>
        <begin position="389"/>
        <end position="404"/>
    </location>
</feature>
<proteinExistence type="predicted"/>
<name>A0ABR3EVP2_9AGAR</name>
<feature type="compositionally biased region" description="Pro residues" evidence="1">
    <location>
        <begin position="246"/>
        <end position="345"/>
    </location>
</feature>
<feature type="compositionally biased region" description="Basic and acidic residues" evidence="1">
    <location>
        <begin position="78"/>
        <end position="90"/>
    </location>
</feature>
<organism evidence="3 4">
    <name type="scientific">Marasmius crinis-equi</name>
    <dbReference type="NCBI Taxonomy" id="585013"/>
    <lineage>
        <taxon>Eukaryota</taxon>
        <taxon>Fungi</taxon>
        <taxon>Dikarya</taxon>
        <taxon>Basidiomycota</taxon>
        <taxon>Agaricomycotina</taxon>
        <taxon>Agaricomycetes</taxon>
        <taxon>Agaricomycetidae</taxon>
        <taxon>Agaricales</taxon>
        <taxon>Marasmiineae</taxon>
        <taxon>Marasmiaceae</taxon>
        <taxon>Marasmius</taxon>
    </lineage>
</organism>